<accession>D5MF07</accession>
<name>D5MF07_METO1</name>
<organism evidence="2 3">
    <name type="scientific">Methylomirabilis oxygeniifera</name>
    <dbReference type="NCBI Taxonomy" id="671143"/>
    <lineage>
        <taxon>Bacteria</taxon>
        <taxon>Candidatus Methylomirabilota</taxon>
        <taxon>Candidatus Methylomirabilia</taxon>
        <taxon>Candidatus Methylomirabilales</taxon>
        <taxon>Candidatus Methylomirabilaceae</taxon>
        <taxon>Candidatus Methylomirabilis</taxon>
    </lineage>
</organism>
<proteinExistence type="predicted"/>
<sequence>MKERAHGGGHKVTVCRLMEKP</sequence>
<reference evidence="2 3" key="1">
    <citation type="journal article" date="2010" name="Nature">
        <title>Nitrite-driven anaerobic methane oxidation by oxygenic bacteria.</title>
        <authorList>
            <person name="Ettwig K.F."/>
            <person name="Butler M.K."/>
            <person name="Le Paslier D."/>
            <person name="Pelletier E."/>
            <person name="Mangenot S."/>
            <person name="Kuypers M.M.M."/>
            <person name="Schreiber F."/>
            <person name="Dutilh B.E."/>
            <person name="Zedelius J."/>
            <person name="de Beer D."/>
            <person name="Gloerich J."/>
            <person name="Wessels H.J.C.T."/>
            <person name="van Allen T."/>
            <person name="Luesken F."/>
            <person name="Wu M."/>
            <person name="van de Pas-Schoonen K.T."/>
            <person name="Op den Camp H.J.M."/>
            <person name="Janssen-Megens E.M."/>
            <person name="Francoijs K-J."/>
            <person name="Stunnenberg H."/>
            <person name="Weissenbach J."/>
            <person name="Jetten M.S.M."/>
            <person name="Strous M."/>
        </authorList>
    </citation>
    <scope>NUCLEOTIDE SEQUENCE [LARGE SCALE GENOMIC DNA]</scope>
</reference>
<dbReference type="AlphaFoldDB" id="D5MF07"/>
<gene>
    <name evidence="2" type="ORF">DAMO_1277</name>
</gene>
<dbReference type="EMBL" id="FP565575">
    <property type="protein sequence ID" value="CBE68336.1"/>
    <property type="molecule type" value="Genomic_DNA"/>
</dbReference>
<evidence type="ECO:0000256" key="1">
    <source>
        <dbReference type="SAM" id="MobiDB-lite"/>
    </source>
</evidence>
<feature type="region of interest" description="Disordered" evidence="1">
    <location>
        <begin position="1"/>
        <end position="21"/>
    </location>
</feature>
<dbReference type="Proteomes" id="UP000006898">
    <property type="component" value="Chromosome"/>
</dbReference>
<dbReference type="KEGG" id="mox:DAMO_1277"/>
<dbReference type="STRING" id="671143.DAMO_1277"/>
<evidence type="ECO:0000313" key="2">
    <source>
        <dbReference type="EMBL" id="CBE68336.1"/>
    </source>
</evidence>
<evidence type="ECO:0000313" key="3">
    <source>
        <dbReference type="Proteomes" id="UP000006898"/>
    </source>
</evidence>
<protein>
    <submittedName>
        <fullName evidence="2">Uncharacterized protein</fullName>
    </submittedName>
</protein>
<dbReference type="HOGENOM" id="CLU_3426441_0_0_0"/>